<dbReference type="InterPro" id="IPR001478">
    <property type="entry name" value="PDZ"/>
</dbReference>
<keyword evidence="2" id="KW-0378">Hydrolase</keyword>
<dbReference type="InterPro" id="IPR001940">
    <property type="entry name" value="Peptidase_S1C"/>
</dbReference>
<dbReference type="InterPro" id="IPR051201">
    <property type="entry name" value="Chloro_Bact_Ser_Proteases"/>
</dbReference>
<dbReference type="PRINTS" id="PR00834">
    <property type="entry name" value="PROTEASES2C"/>
</dbReference>
<dbReference type="Gene3D" id="2.30.42.10">
    <property type="match status" value="1"/>
</dbReference>
<dbReference type="SUPFAM" id="SSF50156">
    <property type="entry name" value="PDZ domain-like"/>
    <property type="match status" value="1"/>
</dbReference>
<sequence length="374" mass="39063">MPSICRSLPSASPAKPATAGEGRPASRRFVLAGVASLLASPLLPAAPARARGPLPDFADLAERVMPAVVNIAVLSEQTTTQVPPELRGTPFERYFRERRGRQQMQGAGSGFIIDATGLVVTNNHVVGNASRVIVSLQDGTEMPARVVGTDDLTDLALLRVEARASLPFVPWGSSASTRVGQWVLACGNPFGLGGTVTSGIVSARGREIGAGPFDDFIQTDAAINPGNSGGPLFNTDGEVIGINTAIFSPTNASAGIGFATPSDLARGVIEQLRRDGRVERGWLGIAVQDYGTEPGARRGAQIQGVERNSPAARAGLRNGDVLVALNGERMDGSRTLIRAVSITPPGQTVRLTVVRDGRQQEVAVQVGRRPPSAS</sequence>
<evidence type="ECO:0000313" key="5">
    <source>
        <dbReference type="EMBL" id="MBC9209864.1"/>
    </source>
</evidence>
<dbReference type="Proteomes" id="UP000626026">
    <property type="component" value="Unassembled WGS sequence"/>
</dbReference>
<dbReference type="Gene3D" id="2.40.10.120">
    <property type="match status" value="1"/>
</dbReference>
<feature type="domain" description="PDZ" evidence="4">
    <location>
        <begin position="269"/>
        <end position="357"/>
    </location>
</feature>
<keyword evidence="6" id="KW-1185">Reference proteome</keyword>
<evidence type="ECO:0000256" key="2">
    <source>
        <dbReference type="ARBA" id="ARBA00022801"/>
    </source>
</evidence>
<dbReference type="PANTHER" id="PTHR43343:SF3">
    <property type="entry name" value="PROTEASE DO-LIKE 8, CHLOROPLASTIC"/>
    <property type="match status" value="1"/>
</dbReference>
<reference evidence="5 6" key="1">
    <citation type="journal article" date="2013" name="Int. J. Syst. Evol. Microbiol.">
        <title>Roseomonas aerophila sp. nov., isolated from air.</title>
        <authorList>
            <person name="Kim S.J."/>
            <person name="Weon H.Y."/>
            <person name="Ahn J.H."/>
            <person name="Hong S.B."/>
            <person name="Seok S.J."/>
            <person name="Whang K.S."/>
            <person name="Kwon S.W."/>
        </authorList>
    </citation>
    <scope>NUCLEOTIDE SEQUENCE [LARGE SCALE GENOMIC DNA]</scope>
    <source>
        <strain evidence="5 6">NBRC 108923</strain>
    </source>
</reference>
<proteinExistence type="predicted"/>
<accession>A0ABR7RT93</accession>
<evidence type="ECO:0000256" key="3">
    <source>
        <dbReference type="SAM" id="MobiDB-lite"/>
    </source>
</evidence>
<dbReference type="EMBL" id="JACTVA010000077">
    <property type="protein sequence ID" value="MBC9209864.1"/>
    <property type="molecule type" value="Genomic_DNA"/>
</dbReference>
<dbReference type="RefSeq" id="WP_187786989.1">
    <property type="nucleotide sequence ID" value="NZ_JACTVA010000077.1"/>
</dbReference>
<dbReference type="Pfam" id="PF13180">
    <property type="entry name" value="PDZ_2"/>
    <property type="match status" value="1"/>
</dbReference>
<keyword evidence="1" id="KW-0645">Protease</keyword>
<evidence type="ECO:0000259" key="4">
    <source>
        <dbReference type="PROSITE" id="PS50106"/>
    </source>
</evidence>
<dbReference type="SUPFAM" id="SSF50494">
    <property type="entry name" value="Trypsin-like serine proteases"/>
    <property type="match status" value="1"/>
</dbReference>
<comment type="caution">
    <text evidence="5">The sequence shown here is derived from an EMBL/GenBank/DDBJ whole genome shotgun (WGS) entry which is preliminary data.</text>
</comment>
<gene>
    <name evidence="5" type="ORF">IBL26_23705</name>
</gene>
<evidence type="ECO:0000256" key="1">
    <source>
        <dbReference type="ARBA" id="ARBA00022670"/>
    </source>
</evidence>
<dbReference type="InterPro" id="IPR036034">
    <property type="entry name" value="PDZ_sf"/>
</dbReference>
<dbReference type="SMART" id="SM00228">
    <property type="entry name" value="PDZ"/>
    <property type="match status" value="1"/>
</dbReference>
<protein>
    <submittedName>
        <fullName evidence="5">Trypsin-like peptidase domain-containing protein</fullName>
    </submittedName>
</protein>
<dbReference type="PANTHER" id="PTHR43343">
    <property type="entry name" value="PEPTIDASE S12"/>
    <property type="match status" value="1"/>
</dbReference>
<feature type="region of interest" description="Disordered" evidence="3">
    <location>
        <begin position="1"/>
        <end position="23"/>
    </location>
</feature>
<evidence type="ECO:0000313" key="6">
    <source>
        <dbReference type="Proteomes" id="UP000626026"/>
    </source>
</evidence>
<dbReference type="InterPro" id="IPR009003">
    <property type="entry name" value="Peptidase_S1_PA"/>
</dbReference>
<dbReference type="Pfam" id="PF13365">
    <property type="entry name" value="Trypsin_2"/>
    <property type="match status" value="1"/>
</dbReference>
<dbReference type="PROSITE" id="PS50106">
    <property type="entry name" value="PDZ"/>
    <property type="match status" value="1"/>
</dbReference>
<organism evidence="5 6">
    <name type="scientific">Teichococcus aerophilus</name>
    <dbReference type="NCBI Taxonomy" id="1224513"/>
    <lineage>
        <taxon>Bacteria</taxon>
        <taxon>Pseudomonadati</taxon>
        <taxon>Pseudomonadota</taxon>
        <taxon>Alphaproteobacteria</taxon>
        <taxon>Acetobacterales</taxon>
        <taxon>Roseomonadaceae</taxon>
        <taxon>Roseomonas</taxon>
    </lineage>
</organism>
<name>A0ABR7RT93_9PROT</name>